<dbReference type="PROSITE" id="PS51688">
    <property type="entry name" value="ICA"/>
    <property type="match status" value="1"/>
</dbReference>
<evidence type="ECO:0000256" key="3">
    <source>
        <dbReference type="SAM" id="Coils"/>
    </source>
</evidence>
<feature type="domain" description="Peptidase S74" evidence="5">
    <location>
        <begin position="495"/>
        <end position="597"/>
    </location>
</feature>
<evidence type="ECO:0000256" key="1">
    <source>
        <dbReference type="ARBA" id="ARBA00004328"/>
    </source>
</evidence>
<dbReference type="Pfam" id="PF13884">
    <property type="entry name" value="Peptidase_S74"/>
    <property type="match status" value="1"/>
</dbReference>
<name>A0A2S1GSC9_9CAUD</name>
<keyword evidence="2" id="KW-1227">Viral tail protein</keyword>
<feature type="compositionally biased region" description="Low complexity" evidence="4">
    <location>
        <begin position="131"/>
        <end position="142"/>
    </location>
</feature>
<dbReference type="Proteomes" id="UP000247217">
    <property type="component" value="Segment"/>
</dbReference>
<protein>
    <submittedName>
        <fullName evidence="6">Putative tail fibers protein</fullName>
    </submittedName>
</protein>
<evidence type="ECO:0000256" key="4">
    <source>
        <dbReference type="SAM" id="MobiDB-lite"/>
    </source>
</evidence>
<feature type="coiled-coil region" evidence="3">
    <location>
        <begin position="576"/>
        <end position="610"/>
    </location>
</feature>
<evidence type="ECO:0000259" key="5">
    <source>
        <dbReference type="PROSITE" id="PS51688"/>
    </source>
</evidence>
<dbReference type="KEGG" id="vg:54991400"/>
<dbReference type="EMBL" id="MH051918">
    <property type="protein sequence ID" value="AWD92259.1"/>
    <property type="molecule type" value="Genomic_DNA"/>
</dbReference>
<dbReference type="RefSeq" id="YP_009800895.1">
    <property type="nucleotide sequence ID" value="NC_047960.1"/>
</dbReference>
<sequence length="611" mass="66508">MDAQGNITGTGTKWKEPLSLIRTGATIVFLTSPIKLAVINTIVSDTSMTAISTDGSAVPNGNYVILLSDSLTVDGMAQDVAETLRYYQGKETQIEEALEFFENFDLQQLIDLKNQTQKFRNDAEGFKNNAASSATAANNAKTGAETARNQAQSAQQAAASSAQAASGSATTASQKATAATNEANRAKGYADSLQPNTFMKKDQNLADLLNKVTARYNLEVPFVPRESLTASENLNTKVGYANVGFHLNAATANATPANNYPVQAAGVLVVLYSGANGANEATQIYHPYNADEFYKRRGMPSGSTVNWTSWVKFESSNQVDNRISNKLDEFGLNTTGVIAPNNANDLQRNGFFAGAGIPGVNYARPYAPGIVMRRVNDVYQAQLDDNGRWVARFYTPSLGWGNWNKSVIEGDYGVGYQYAARPTVSANSFFSENDGGTLWAASNGAGFQACYDPARLAQFMVNPSGNAYCRWLQTGNPQTPKSQVPWNQLQIAGTSDERVKDIKGSMNIESALDNINRMDFKLFKYTFDSPERSARRGVIAQQVMKIDKEYVHINGNTPGMMCLDLNPLVTDSMAAIKALRARDVENKERISKLESEVEDLKTLVADLLKAR</sequence>
<dbReference type="InterPro" id="IPR030392">
    <property type="entry name" value="S74_ICA"/>
</dbReference>
<dbReference type="GO" id="GO:0098015">
    <property type="term" value="C:virus tail"/>
    <property type="evidence" value="ECO:0007669"/>
    <property type="project" value="UniProtKB-KW"/>
</dbReference>
<keyword evidence="2" id="KW-0946">Virion</keyword>
<dbReference type="GeneID" id="54991400"/>
<evidence type="ECO:0000313" key="7">
    <source>
        <dbReference type="Proteomes" id="UP000247217"/>
    </source>
</evidence>
<evidence type="ECO:0000256" key="2">
    <source>
        <dbReference type="ARBA" id="ARBA00022732"/>
    </source>
</evidence>
<keyword evidence="3" id="KW-0175">Coiled coil</keyword>
<dbReference type="CDD" id="cd19958">
    <property type="entry name" value="pyocin_knob"/>
    <property type="match status" value="1"/>
</dbReference>
<reference evidence="6" key="1">
    <citation type="submission" date="2018-03" db="EMBL/GenBank/DDBJ databases">
        <title>Complete genome sequence analysis of Enterobacteria phage IME347.</title>
        <authorList>
            <person name="Li P."/>
            <person name="Wang J."/>
            <person name="Tong Y."/>
        </authorList>
    </citation>
    <scope>NUCLEOTIDE SEQUENCE [LARGE SCALE GENOMIC DNA]</scope>
</reference>
<feature type="region of interest" description="Disordered" evidence="4">
    <location>
        <begin position="131"/>
        <end position="159"/>
    </location>
</feature>
<evidence type="ECO:0000313" key="6">
    <source>
        <dbReference type="EMBL" id="AWD92259.1"/>
    </source>
</evidence>
<organism evidence="6">
    <name type="scientific">Escherichia phage vB_EcoS_IME347</name>
    <dbReference type="NCBI Taxonomy" id="2496546"/>
    <lineage>
        <taxon>Viruses</taxon>
        <taxon>Duplodnaviria</taxon>
        <taxon>Heunggongvirae</taxon>
        <taxon>Uroviricota</taxon>
        <taxon>Caudoviricetes</taxon>
        <taxon>Drexlerviridae</taxon>
        <taxon>Tunavirinae</taxon>
        <taxon>Badaguanvirus</taxon>
        <taxon>Badaguanvirus IME347</taxon>
    </lineage>
</organism>
<proteinExistence type="predicted"/>
<comment type="subcellular location">
    <subcellularLocation>
        <location evidence="1">Virion</location>
    </subcellularLocation>
</comment>
<feature type="compositionally biased region" description="Low complexity" evidence="4">
    <location>
        <begin position="150"/>
        <end position="159"/>
    </location>
</feature>
<keyword evidence="7" id="KW-1185">Reference proteome</keyword>
<accession>A0A2S1GSC9</accession>